<evidence type="ECO:0000256" key="1">
    <source>
        <dbReference type="SAM" id="MobiDB-lite"/>
    </source>
</evidence>
<organism evidence="4 5">
    <name type="scientific">Candidatus Woesebacteria bacterium RBG_13_34_9</name>
    <dbReference type="NCBI Taxonomy" id="1802477"/>
    <lineage>
        <taxon>Bacteria</taxon>
        <taxon>Candidatus Woeseibacteriota</taxon>
    </lineage>
</organism>
<protein>
    <recommendedName>
        <fullName evidence="3">Fibronectin type-III domain-containing protein</fullName>
    </recommendedName>
</protein>
<dbReference type="InterPro" id="IPR003961">
    <property type="entry name" value="FN3_dom"/>
</dbReference>
<keyword evidence="2" id="KW-0472">Membrane</keyword>
<dbReference type="CDD" id="cd00063">
    <property type="entry name" value="FN3"/>
    <property type="match status" value="1"/>
</dbReference>
<sequence length="334" mass="34948">MKEFFKGKFVTGIVIIATIILAGVAIFTALRLYNLRKEGFTPTAPGSEPAAWDCSKYVFSIEAGGSVKVTNGSTRNEPAQKARVYINGNLVNTFDVPALNKDQSANLGTVQLPSGNFSWSVVGTLDCQSSGTQGSQTSSCEQLSFNLIQKSPTVTLTITPTLSPSPTEPPIGGTSPTPTVTATPTLPPSPTPTFPPPPSIPEPPQCTAQKPSAPTLTSVVKTGTQAVLTWTSVNLATHYVISYGTSPTNLEYGVPNTGKVTTYTIKSLNANSKYYFTVYAVNDCMPSEGSTIVASVAGSSTEIGELPPAGLSFPTILTLASGFLVIAFALILVL</sequence>
<feature type="region of interest" description="Disordered" evidence="1">
    <location>
        <begin position="160"/>
        <end position="195"/>
    </location>
</feature>
<evidence type="ECO:0000313" key="4">
    <source>
        <dbReference type="EMBL" id="OGM09532.1"/>
    </source>
</evidence>
<feature type="compositionally biased region" description="Pro residues" evidence="1">
    <location>
        <begin position="185"/>
        <end position="195"/>
    </location>
</feature>
<accession>A0A1F7X369</accession>
<keyword evidence="2" id="KW-0812">Transmembrane</keyword>
<evidence type="ECO:0000313" key="5">
    <source>
        <dbReference type="Proteomes" id="UP000179219"/>
    </source>
</evidence>
<feature type="transmembrane region" description="Helical" evidence="2">
    <location>
        <begin position="311"/>
        <end position="333"/>
    </location>
</feature>
<dbReference type="SUPFAM" id="SSF49265">
    <property type="entry name" value="Fibronectin type III"/>
    <property type="match status" value="1"/>
</dbReference>
<feature type="compositionally biased region" description="Low complexity" evidence="1">
    <location>
        <begin position="160"/>
        <end position="184"/>
    </location>
</feature>
<reference evidence="4 5" key="1">
    <citation type="journal article" date="2016" name="Nat. Commun.">
        <title>Thousands of microbial genomes shed light on interconnected biogeochemical processes in an aquifer system.</title>
        <authorList>
            <person name="Anantharaman K."/>
            <person name="Brown C.T."/>
            <person name="Hug L.A."/>
            <person name="Sharon I."/>
            <person name="Castelle C.J."/>
            <person name="Probst A.J."/>
            <person name="Thomas B.C."/>
            <person name="Singh A."/>
            <person name="Wilkins M.J."/>
            <person name="Karaoz U."/>
            <person name="Brodie E.L."/>
            <person name="Williams K.H."/>
            <person name="Hubbard S.S."/>
            <person name="Banfield J.F."/>
        </authorList>
    </citation>
    <scope>NUCLEOTIDE SEQUENCE [LARGE SCALE GENOMIC DNA]</scope>
</reference>
<comment type="caution">
    <text evidence="4">The sequence shown here is derived from an EMBL/GenBank/DDBJ whole genome shotgun (WGS) entry which is preliminary data.</text>
</comment>
<proteinExistence type="predicted"/>
<evidence type="ECO:0000256" key="2">
    <source>
        <dbReference type="SAM" id="Phobius"/>
    </source>
</evidence>
<name>A0A1F7X369_9BACT</name>
<dbReference type="PROSITE" id="PS50853">
    <property type="entry name" value="FN3"/>
    <property type="match status" value="1"/>
</dbReference>
<feature type="domain" description="Fibronectin type-III" evidence="3">
    <location>
        <begin position="210"/>
        <end position="301"/>
    </location>
</feature>
<dbReference type="Pfam" id="PF00041">
    <property type="entry name" value="fn3"/>
    <property type="match status" value="1"/>
</dbReference>
<dbReference type="Proteomes" id="UP000179219">
    <property type="component" value="Unassembled WGS sequence"/>
</dbReference>
<dbReference type="SMART" id="SM00060">
    <property type="entry name" value="FN3"/>
    <property type="match status" value="1"/>
</dbReference>
<feature type="transmembrane region" description="Helical" evidence="2">
    <location>
        <begin position="12"/>
        <end position="33"/>
    </location>
</feature>
<keyword evidence="2" id="KW-1133">Transmembrane helix</keyword>
<dbReference type="InterPro" id="IPR013783">
    <property type="entry name" value="Ig-like_fold"/>
</dbReference>
<dbReference type="InterPro" id="IPR036116">
    <property type="entry name" value="FN3_sf"/>
</dbReference>
<evidence type="ECO:0000259" key="3">
    <source>
        <dbReference type="PROSITE" id="PS50853"/>
    </source>
</evidence>
<dbReference type="EMBL" id="MGFP01000021">
    <property type="protein sequence ID" value="OGM09532.1"/>
    <property type="molecule type" value="Genomic_DNA"/>
</dbReference>
<dbReference type="Gene3D" id="2.60.40.10">
    <property type="entry name" value="Immunoglobulins"/>
    <property type="match status" value="1"/>
</dbReference>
<dbReference type="AlphaFoldDB" id="A0A1F7X369"/>
<gene>
    <name evidence="4" type="ORF">A2159_00055</name>
</gene>